<organism evidence="1 2">
    <name type="scientific">Knoellia locipacati</name>
    <dbReference type="NCBI Taxonomy" id="882824"/>
    <lineage>
        <taxon>Bacteria</taxon>
        <taxon>Bacillati</taxon>
        <taxon>Actinomycetota</taxon>
        <taxon>Actinomycetes</taxon>
        <taxon>Micrococcales</taxon>
        <taxon>Intrasporangiaceae</taxon>
        <taxon>Knoellia</taxon>
    </lineage>
</organism>
<dbReference type="AlphaFoldDB" id="A0A512T1D5"/>
<evidence type="ECO:0000313" key="2">
    <source>
        <dbReference type="Proteomes" id="UP000321793"/>
    </source>
</evidence>
<dbReference type="Proteomes" id="UP000321793">
    <property type="component" value="Unassembled WGS sequence"/>
</dbReference>
<evidence type="ECO:0000313" key="1">
    <source>
        <dbReference type="EMBL" id="GEQ13981.1"/>
    </source>
</evidence>
<reference evidence="1 2" key="1">
    <citation type="submission" date="2019-07" db="EMBL/GenBank/DDBJ databases">
        <title>Whole genome shotgun sequence of Knoellia locipacati NBRC 109775.</title>
        <authorList>
            <person name="Hosoyama A."/>
            <person name="Uohara A."/>
            <person name="Ohji S."/>
            <person name="Ichikawa N."/>
        </authorList>
    </citation>
    <scope>NUCLEOTIDE SEQUENCE [LARGE SCALE GENOMIC DNA]</scope>
    <source>
        <strain evidence="1 2">NBRC 109775</strain>
    </source>
</reference>
<sequence length="40" mass="4378">MLHDSYGLGRVIGVDALGATVDFTDATLRIPTPFRKMTKL</sequence>
<name>A0A512T1D5_9MICO</name>
<gene>
    <name evidence="1" type="ORF">KLO01_20280</name>
</gene>
<protein>
    <submittedName>
        <fullName evidence="1">Uncharacterized protein</fullName>
    </submittedName>
</protein>
<dbReference type="EMBL" id="BKBA01000008">
    <property type="protein sequence ID" value="GEQ13981.1"/>
    <property type="molecule type" value="Genomic_DNA"/>
</dbReference>
<proteinExistence type="predicted"/>
<keyword evidence="2" id="KW-1185">Reference proteome</keyword>
<accession>A0A512T1D5</accession>
<comment type="caution">
    <text evidence="1">The sequence shown here is derived from an EMBL/GenBank/DDBJ whole genome shotgun (WGS) entry which is preliminary data.</text>
</comment>